<sequence length="163" mass="17914">MTYSRGSAENMNTDPALVELIPSDRWSLPYLKLPGILIAASRINPVRVGEVCAASQTDVSHIPPITNTITPTAGLPIFRISAPTITPCDGQASTLPAFCFQLLNQIKSCQNQFLTESSKVQFAYQFLGPEALLKMRSLFRCLEDPTVPQEIKSFSEILSVLKQ</sequence>
<dbReference type="HOGENOM" id="CLU_088336_0_0_1"/>
<comment type="caution">
    <text evidence="1">The sequence shown here is derived from an EMBL/GenBank/DDBJ whole genome shotgun (WGS) entry which is preliminary data.</text>
</comment>
<name>A0A0B1P179_UNCNE</name>
<dbReference type="Proteomes" id="UP000030854">
    <property type="component" value="Unassembled WGS sequence"/>
</dbReference>
<accession>A0A0B1P179</accession>
<proteinExistence type="predicted"/>
<gene>
    <name evidence="1" type="ORF">EV44_g3784</name>
</gene>
<dbReference type="AlphaFoldDB" id="A0A0B1P179"/>
<reference evidence="1 2" key="1">
    <citation type="journal article" date="2014" name="BMC Genomics">
        <title>Adaptive genomic structural variation in the grape powdery mildew pathogen, Erysiphe necator.</title>
        <authorList>
            <person name="Jones L."/>
            <person name="Riaz S."/>
            <person name="Morales-Cruz A."/>
            <person name="Amrine K.C."/>
            <person name="McGuire B."/>
            <person name="Gubler W.D."/>
            <person name="Walker M.A."/>
            <person name="Cantu D."/>
        </authorList>
    </citation>
    <scope>NUCLEOTIDE SEQUENCE [LARGE SCALE GENOMIC DNA]</scope>
    <source>
        <strain evidence="2">c</strain>
    </source>
</reference>
<keyword evidence="2" id="KW-1185">Reference proteome</keyword>
<evidence type="ECO:0000313" key="2">
    <source>
        <dbReference type="Proteomes" id="UP000030854"/>
    </source>
</evidence>
<evidence type="ECO:0000313" key="1">
    <source>
        <dbReference type="EMBL" id="KHJ31988.1"/>
    </source>
</evidence>
<organism evidence="1 2">
    <name type="scientific">Uncinula necator</name>
    <name type="common">Grape powdery mildew</name>
    <dbReference type="NCBI Taxonomy" id="52586"/>
    <lineage>
        <taxon>Eukaryota</taxon>
        <taxon>Fungi</taxon>
        <taxon>Dikarya</taxon>
        <taxon>Ascomycota</taxon>
        <taxon>Pezizomycotina</taxon>
        <taxon>Leotiomycetes</taxon>
        <taxon>Erysiphales</taxon>
        <taxon>Erysiphaceae</taxon>
        <taxon>Erysiphe</taxon>
    </lineage>
</organism>
<dbReference type="EMBL" id="JNVN01002421">
    <property type="protein sequence ID" value="KHJ31988.1"/>
    <property type="molecule type" value="Genomic_DNA"/>
</dbReference>
<protein>
    <submittedName>
        <fullName evidence="1">Uncharacterized protein</fullName>
    </submittedName>
</protein>